<dbReference type="PROSITE" id="PS50112">
    <property type="entry name" value="PAS"/>
    <property type="match status" value="2"/>
</dbReference>
<dbReference type="InterPro" id="IPR013656">
    <property type="entry name" value="PAS_4"/>
</dbReference>
<evidence type="ECO:0000259" key="8">
    <source>
        <dbReference type="PROSITE" id="PS50109"/>
    </source>
</evidence>
<dbReference type="EMBL" id="VTAW01000018">
    <property type="protein sequence ID" value="TYT61451.1"/>
    <property type="molecule type" value="Genomic_DNA"/>
</dbReference>
<dbReference type="InterPro" id="IPR036097">
    <property type="entry name" value="HisK_dim/P_sf"/>
</dbReference>
<accession>A0A5D5AQX0</accession>
<evidence type="ECO:0000313" key="12">
    <source>
        <dbReference type="Proteomes" id="UP000324104"/>
    </source>
</evidence>
<dbReference type="NCBIfam" id="TIGR00229">
    <property type="entry name" value="sensory_box"/>
    <property type="match status" value="2"/>
</dbReference>
<dbReference type="SUPFAM" id="SSF55781">
    <property type="entry name" value="GAF domain-like"/>
    <property type="match status" value="2"/>
</dbReference>
<feature type="domain" description="PAS" evidence="9">
    <location>
        <begin position="337"/>
        <end position="407"/>
    </location>
</feature>
<feature type="domain" description="PAS" evidence="9">
    <location>
        <begin position="219"/>
        <end position="275"/>
    </location>
</feature>
<dbReference type="AlphaFoldDB" id="A0A5D5AQX0"/>
<dbReference type="Pfam" id="PF08448">
    <property type="entry name" value="PAS_4"/>
    <property type="match status" value="1"/>
</dbReference>
<dbReference type="PROSITE" id="PS50109">
    <property type="entry name" value="HIS_KIN"/>
    <property type="match status" value="1"/>
</dbReference>
<dbReference type="InterPro" id="IPR050736">
    <property type="entry name" value="Sensor_HK_Regulatory"/>
</dbReference>
<dbReference type="SMART" id="SM00086">
    <property type="entry name" value="PAC"/>
    <property type="match status" value="2"/>
</dbReference>
<dbReference type="InterPro" id="IPR003594">
    <property type="entry name" value="HATPase_dom"/>
</dbReference>
<dbReference type="EC" id="2.7.13.3" evidence="2"/>
<dbReference type="PANTHER" id="PTHR43711">
    <property type="entry name" value="TWO-COMPONENT HISTIDINE KINASE"/>
    <property type="match status" value="1"/>
</dbReference>
<dbReference type="CDD" id="cd00082">
    <property type="entry name" value="HisKA"/>
    <property type="match status" value="1"/>
</dbReference>
<dbReference type="Proteomes" id="UP000324104">
    <property type="component" value="Unassembled WGS sequence"/>
</dbReference>
<dbReference type="Gene3D" id="3.30.450.20">
    <property type="entry name" value="PAS domain"/>
    <property type="match status" value="2"/>
</dbReference>
<dbReference type="SUPFAM" id="SSF55874">
    <property type="entry name" value="ATPase domain of HSP90 chaperone/DNA topoisomerase II/histidine kinase"/>
    <property type="match status" value="1"/>
</dbReference>
<evidence type="ECO:0000256" key="3">
    <source>
        <dbReference type="ARBA" id="ARBA00022553"/>
    </source>
</evidence>
<dbReference type="InterPro" id="IPR000014">
    <property type="entry name" value="PAS"/>
</dbReference>
<dbReference type="InterPro" id="IPR003661">
    <property type="entry name" value="HisK_dim/P_dom"/>
</dbReference>
<feature type="domain" description="PAC" evidence="10">
    <location>
        <begin position="412"/>
        <end position="464"/>
    </location>
</feature>
<gene>
    <name evidence="11" type="ORF">FYC77_13555</name>
</gene>
<dbReference type="InterPro" id="IPR001610">
    <property type="entry name" value="PAC"/>
</dbReference>
<dbReference type="InterPro" id="IPR035965">
    <property type="entry name" value="PAS-like_dom_sf"/>
</dbReference>
<dbReference type="CDD" id="cd00075">
    <property type="entry name" value="HATPase"/>
    <property type="match status" value="1"/>
</dbReference>
<dbReference type="InterPro" id="IPR036890">
    <property type="entry name" value="HATPase_C_sf"/>
</dbReference>
<dbReference type="InterPro" id="IPR005467">
    <property type="entry name" value="His_kinase_dom"/>
</dbReference>
<keyword evidence="7" id="KW-0175">Coiled coil</keyword>
<evidence type="ECO:0000259" key="10">
    <source>
        <dbReference type="PROSITE" id="PS50113"/>
    </source>
</evidence>
<keyword evidence="3" id="KW-0597">Phosphoprotein</keyword>
<dbReference type="SMART" id="SM00388">
    <property type="entry name" value="HisKA"/>
    <property type="match status" value="1"/>
</dbReference>
<dbReference type="SMART" id="SM00091">
    <property type="entry name" value="PAS"/>
    <property type="match status" value="2"/>
</dbReference>
<reference evidence="11 12" key="1">
    <citation type="submission" date="2019-08" db="EMBL/GenBank/DDBJ databases">
        <title>Archaea genome.</title>
        <authorList>
            <person name="Kajale S."/>
            <person name="Shouche Y."/>
            <person name="Deshpande N."/>
            <person name="Sharma A."/>
        </authorList>
    </citation>
    <scope>NUCLEOTIDE SEQUENCE [LARGE SCALE GENOMIC DNA]</scope>
    <source>
        <strain evidence="11 12">ESP3B_9</strain>
    </source>
</reference>
<dbReference type="PANTHER" id="PTHR43711:SF1">
    <property type="entry name" value="HISTIDINE KINASE 1"/>
    <property type="match status" value="1"/>
</dbReference>
<evidence type="ECO:0000256" key="2">
    <source>
        <dbReference type="ARBA" id="ARBA00012438"/>
    </source>
</evidence>
<dbReference type="SUPFAM" id="SSF55785">
    <property type="entry name" value="PYP-like sensor domain (PAS domain)"/>
    <property type="match status" value="2"/>
</dbReference>
<dbReference type="SUPFAM" id="SSF47384">
    <property type="entry name" value="Homodimeric domain of signal transducing histidine kinase"/>
    <property type="match status" value="1"/>
</dbReference>
<comment type="caution">
    <text evidence="11">The sequence shown here is derived from an EMBL/GenBank/DDBJ whole genome shotgun (WGS) entry which is preliminary data.</text>
</comment>
<dbReference type="InterPro" id="IPR000700">
    <property type="entry name" value="PAS-assoc_C"/>
</dbReference>
<dbReference type="Pfam" id="PF13188">
    <property type="entry name" value="PAS_8"/>
    <property type="match status" value="1"/>
</dbReference>
<evidence type="ECO:0000256" key="4">
    <source>
        <dbReference type="ARBA" id="ARBA00022679"/>
    </source>
</evidence>
<dbReference type="SMART" id="SM00065">
    <property type="entry name" value="GAF"/>
    <property type="match status" value="1"/>
</dbReference>
<keyword evidence="12" id="KW-1185">Reference proteome</keyword>
<evidence type="ECO:0000259" key="9">
    <source>
        <dbReference type="PROSITE" id="PS50112"/>
    </source>
</evidence>
<dbReference type="PROSITE" id="PS50113">
    <property type="entry name" value="PAC"/>
    <property type="match status" value="1"/>
</dbReference>
<evidence type="ECO:0000256" key="5">
    <source>
        <dbReference type="ARBA" id="ARBA00022777"/>
    </source>
</evidence>
<evidence type="ECO:0000313" key="11">
    <source>
        <dbReference type="EMBL" id="TYT61451.1"/>
    </source>
</evidence>
<feature type="domain" description="Histidine kinase" evidence="8">
    <location>
        <begin position="636"/>
        <end position="828"/>
    </location>
</feature>
<proteinExistence type="predicted"/>
<organism evidence="11 12">
    <name type="scientific">Natrialba swarupiae</name>
    <dbReference type="NCBI Taxonomy" id="2448032"/>
    <lineage>
        <taxon>Archaea</taxon>
        <taxon>Methanobacteriati</taxon>
        <taxon>Methanobacteriota</taxon>
        <taxon>Stenosarchaea group</taxon>
        <taxon>Halobacteria</taxon>
        <taxon>Halobacteriales</taxon>
        <taxon>Natrialbaceae</taxon>
        <taxon>Natrialba</taxon>
    </lineage>
</organism>
<dbReference type="InterPro" id="IPR004358">
    <property type="entry name" value="Sig_transdc_His_kin-like_C"/>
</dbReference>
<dbReference type="Pfam" id="PF13185">
    <property type="entry name" value="GAF_2"/>
    <property type="match status" value="1"/>
</dbReference>
<dbReference type="Gene3D" id="3.30.450.40">
    <property type="match status" value="2"/>
</dbReference>
<keyword evidence="6" id="KW-0902">Two-component regulatory system</keyword>
<evidence type="ECO:0000256" key="6">
    <source>
        <dbReference type="ARBA" id="ARBA00023012"/>
    </source>
</evidence>
<comment type="catalytic activity">
    <reaction evidence="1">
        <text>ATP + protein L-histidine = ADP + protein N-phospho-L-histidine.</text>
        <dbReference type="EC" id="2.7.13.3"/>
    </reaction>
</comment>
<evidence type="ECO:0000256" key="1">
    <source>
        <dbReference type="ARBA" id="ARBA00000085"/>
    </source>
</evidence>
<dbReference type="PRINTS" id="PR00344">
    <property type="entry name" value="BCTRLSENSOR"/>
</dbReference>
<name>A0A5D5AQX0_9EURY</name>
<dbReference type="Pfam" id="PF02518">
    <property type="entry name" value="HATPase_c"/>
    <property type="match status" value="1"/>
</dbReference>
<dbReference type="InterPro" id="IPR029016">
    <property type="entry name" value="GAF-like_dom_sf"/>
</dbReference>
<dbReference type="SMART" id="SM00387">
    <property type="entry name" value="HATPase_c"/>
    <property type="match status" value="1"/>
</dbReference>
<dbReference type="CDD" id="cd00130">
    <property type="entry name" value="PAS"/>
    <property type="match status" value="2"/>
</dbReference>
<dbReference type="Gene3D" id="3.30.565.10">
    <property type="entry name" value="Histidine kinase-like ATPase, C-terminal domain"/>
    <property type="match status" value="1"/>
</dbReference>
<dbReference type="Pfam" id="PF00512">
    <property type="entry name" value="HisKA"/>
    <property type="match status" value="1"/>
</dbReference>
<dbReference type="Gene3D" id="1.10.287.130">
    <property type="match status" value="1"/>
</dbReference>
<dbReference type="InterPro" id="IPR003018">
    <property type="entry name" value="GAF"/>
</dbReference>
<protein>
    <recommendedName>
        <fullName evidence="2">histidine kinase</fullName>
        <ecNumber evidence="2">2.7.13.3</ecNumber>
    </recommendedName>
</protein>
<feature type="coiled-coil region" evidence="7">
    <location>
        <begin position="593"/>
        <end position="636"/>
    </location>
</feature>
<sequence length="828" mass="89979">MLECERDTTPVVVHTDGDERIAADVIAAGAAGYAPKDCTNRLEVLVDQIVAATTNDHERDALEAVHEVSLELLSCETVEEVYRLATDATERLLDAEFAALFVDAENTRSSGNDDLEVVSTSDPDDSWPVARETHERLAERVYGSDEAERIETVSFLEDRPDSANRSIVSAPVGSVGAVQAVSRATVPFTDGDVAVLDCLGTHVGSAIDRIRSRRALEEERDRFRTLFDTVPDAVVLVGFESNRILDVNHTFEKTFGYDRSALVDESIDDLLVPADGEPIAIYDDVGLGTVVSAEVERIAADGHREFLFRGFAIEVGDDVHECAIYTDITERKRRERELERYRTLVETVGDPMYVLDAEGRIEMINDAMAASLGDTWETIVGSHVSEYVPTEDVERATTLLTELVADDDRQWDSVEMAVEPANADPYLAEDNLAPLIDEDGSFAGSVGVIRDISERKGRERRIRQLHDGTRRLMAAAGSDEVAKVAIEIAEDALGLRLTGIHLFDEDAGGLAPVATTEGVAELLGSVPTIEPGGGIAWDAYEAGEPIAHGDVKHDPNVRNPETPIRSEVYVPLGEHGVFIVSSTEPNEFDTEGLALAKILAANVEAALDRAKRETELAERSHELERQNERLEQFAETVAHDLRNPLTLASGHLEAIDGVPDESTHVDEIEWALGRMDDLIENVLQLARSGARLAETEAIDLETTVHRAQRSVDADLEVVCEEPLPTVDADEDRLTVLFENAFRNAREHVGEEVTITVSATENGFAVADDGPGIPAEERDLVVESGYSTVPDGTGFGLAIVAEVVDAHGWEIALGESDSGGLRLDVSTGG</sequence>
<keyword evidence="5" id="KW-0418">Kinase</keyword>
<keyword evidence="4" id="KW-0808">Transferase</keyword>
<evidence type="ECO:0000256" key="7">
    <source>
        <dbReference type="SAM" id="Coils"/>
    </source>
</evidence>
<dbReference type="GO" id="GO:0000155">
    <property type="term" value="F:phosphorelay sensor kinase activity"/>
    <property type="evidence" value="ECO:0007669"/>
    <property type="project" value="InterPro"/>
</dbReference>